<dbReference type="EMBL" id="FP565176">
    <property type="protein sequence ID" value="CBA15873.1"/>
    <property type="molecule type" value="Genomic_DNA"/>
</dbReference>
<evidence type="ECO:0000313" key="3">
    <source>
        <dbReference type="Proteomes" id="UP000001890"/>
    </source>
</evidence>
<name>D2UD92_XANAP</name>
<dbReference type="KEGG" id="xal:XALC_1366"/>
<protein>
    <submittedName>
        <fullName evidence="2">Uncharacterized protein</fullName>
    </submittedName>
</protein>
<dbReference type="Proteomes" id="UP000001890">
    <property type="component" value="Chromosome"/>
</dbReference>
<keyword evidence="1" id="KW-0812">Transmembrane</keyword>
<gene>
    <name evidence="2" type="ordered locus">XALc_1366</name>
</gene>
<dbReference type="AlphaFoldDB" id="D2UD92"/>
<evidence type="ECO:0000313" key="2">
    <source>
        <dbReference type="EMBL" id="CBA15873.1"/>
    </source>
</evidence>
<keyword evidence="3" id="KW-1185">Reference proteome</keyword>
<organism evidence="2 3">
    <name type="scientific">Xanthomonas albilineans (strain GPE PC73 / CFBP 7063)</name>
    <dbReference type="NCBI Taxonomy" id="380358"/>
    <lineage>
        <taxon>Bacteria</taxon>
        <taxon>Pseudomonadati</taxon>
        <taxon>Pseudomonadota</taxon>
        <taxon>Gammaproteobacteria</taxon>
        <taxon>Lysobacterales</taxon>
        <taxon>Lysobacteraceae</taxon>
        <taxon>Xanthomonas</taxon>
    </lineage>
</organism>
<proteinExistence type="predicted"/>
<sequence>MSGRVRCACMAHRRHTPGITASDCKVFLRRCGLADVVKKEGSSCGELVFDRCLHWFAPHSSLKSMRENRMTLHSGIAVIFLIAAISFFNHVIFV</sequence>
<reference evidence="2 3" key="1">
    <citation type="journal article" date="2009" name="BMC Genomics">
        <title>The complete genome sequence of Xanthomonas albilineans provides new insights into the reductive genome evolution of the xylem-limited Xanthomonadaceae.</title>
        <authorList>
            <person name="Pieretti I."/>
            <person name="Royer M."/>
            <person name="Barbe V."/>
            <person name="Carrere S."/>
            <person name="Koebnik R."/>
            <person name="Cociancich S."/>
            <person name="Couloux A."/>
            <person name="Darrasse A."/>
            <person name="Gouzy J."/>
            <person name="Jacques M.A."/>
            <person name="Lauber E."/>
            <person name="Manceau C."/>
            <person name="Mangenot S."/>
            <person name="Poussier S."/>
            <person name="Segurens B."/>
            <person name="Szurek B."/>
            <person name="Verdier V."/>
            <person name="Arlat M."/>
            <person name="Rott P."/>
        </authorList>
    </citation>
    <scope>NUCLEOTIDE SEQUENCE [LARGE SCALE GENOMIC DNA]</scope>
    <source>
        <strain evidence="3">GPE PC73 / CFBP 7063</strain>
    </source>
</reference>
<evidence type="ECO:0000256" key="1">
    <source>
        <dbReference type="SAM" id="Phobius"/>
    </source>
</evidence>
<keyword evidence="1" id="KW-1133">Transmembrane helix</keyword>
<keyword evidence="1" id="KW-0472">Membrane</keyword>
<accession>D2UD92</accession>
<feature type="transmembrane region" description="Helical" evidence="1">
    <location>
        <begin position="72"/>
        <end position="93"/>
    </location>
</feature>